<dbReference type="SUPFAM" id="SSF57667">
    <property type="entry name" value="beta-beta-alpha zinc fingers"/>
    <property type="match status" value="1"/>
</dbReference>
<dbReference type="SUPFAM" id="SSF52096">
    <property type="entry name" value="ClpP/crotonase"/>
    <property type="match status" value="1"/>
</dbReference>
<dbReference type="EC" id="3.1.2.4" evidence="2"/>
<dbReference type="Pfam" id="PF16113">
    <property type="entry name" value="ECH_2"/>
    <property type="match status" value="2"/>
</dbReference>
<evidence type="ECO:0000256" key="7">
    <source>
        <dbReference type="PROSITE-ProRule" id="PRU00042"/>
    </source>
</evidence>
<dbReference type="Gene3D" id="3.90.226.10">
    <property type="entry name" value="2-enoyl-CoA Hydratase, Chain A, domain 1"/>
    <property type="match status" value="2"/>
</dbReference>
<evidence type="ECO:0000313" key="10">
    <source>
        <dbReference type="EMBL" id="KFD66652.1"/>
    </source>
</evidence>
<dbReference type="Proteomes" id="UP000030758">
    <property type="component" value="Unassembled WGS sequence"/>
</dbReference>
<name>A0A085NB06_9BILA</name>
<evidence type="ECO:0000256" key="2">
    <source>
        <dbReference type="ARBA" id="ARBA00011915"/>
    </source>
</evidence>
<dbReference type="PROSITE" id="PS50157">
    <property type="entry name" value="ZINC_FINGER_C2H2_2"/>
    <property type="match status" value="3"/>
</dbReference>
<evidence type="ECO:0000256" key="5">
    <source>
        <dbReference type="ARBA" id="ARBA00022771"/>
    </source>
</evidence>
<feature type="compositionally biased region" description="Low complexity" evidence="8">
    <location>
        <begin position="2388"/>
        <end position="2399"/>
    </location>
</feature>
<feature type="compositionally biased region" description="Polar residues" evidence="8">
    <location>
        <begin position="1090"/>
        <end position="1117"/>
    </location>
</feature>
<dbReference type="GO" id="GO:0008270">
    <property type="term" value="F:zinc ion binding"/>
    <property type="evidence" value="ECO:0007669"/>
    <property type="project" value="UniProtKB-KW"/>
</dbReference>
<dbReference type="InterPro" id="IPR036236">
    <property type="entry name" value="Znf_C2H2_sf"/>
</dbReference>
<reference evidence="10" key="1">
    <citation type="journal article" date="2014" name="Nat. Genet.">
        <title>Genome and transcriptome of the porcine whipworm Trichuris suis.</title>
        <authorList>
            <person name="Jex A.R."/>
            <person name="Nejsum P."/>
            <person name="Schwarz E.M."/>
            <person name="Hu L."/>
            <person name="Young N.D."/>
            <person name="Hall R.S."/>
            <person name="Korhonen P.K."/>
            <person name="Liao S."/>
            <person name="Thamsborg S."/>
            <person name="Xia J."/>
            <person name="Xu P."/>
            <person name="Wang S."/>
            <person name="Scheerlinck J.P."/>
            <person name="Hofmann A."/>
            <person name="Sternberg P.W."/>
            <person name="Wang J."/>
            <person name="Gasser R.B."/>
        </authorList>
    </citation>
    <scope>NUCLEOTIDE SEQUENCE [LARGE SCALE GENOMIC DNA]</scope>
    <source>
        <strain evidence="10">DCEP-RM93F</strain>
    </source>
</reference>
<feature type="region of interest" description="Disordered" evidence="8">
    <location>
        <begin position="2108"/>
        <end position="2128"/>
    </location>
</feature>
<keyword evidence="4" id="KW-0677">Repeat</keyword>
<feature type="region of interest" description="Disordered" evidence="8">
    <location>
        <begin position="299"/>
        <end position="320"/>
    </location>
</feature>
<dbReference type="PANTHER" id="PTHR24379">
    <property type="entry name" value="KRAB AND ZINC FINGER DOMAIN-CONTAINING"/>
    <property type="match status" value="1"/>
</dbReference>
<feature type="region of interest" description="Disordered" evidence="8">
    <location>
        <begin position="1059"/>
        <end position="1117"/>
    </location>
</feature>
<feature type="region of interest" description="Disordered" evidence="8">
    <location>
        <begin position="1972"/>
        <end position="1998"/>
    </location>
</feature>
<feature type="region of interest" description="Disordered" evidence="8">
    <location>
        <begin position="21"/>
        <end position="109"/>
    </location>
</feature>
<organism evidence="10">
    <name type="scientific">Trichuris suis</name>
    <name type="common">pig whipworm</name>
    <dbReference type="NCBI Taxonomy" id="68888"/>
    <lineage>
        <taxon>Eukaryota</taxon>
        <taxon>Metazoa</taxon>
        <taxon>Ecdysozoa</taxon>
        <taxon>Nematoda</taxon>
        <taxon>Enoplea</taxon>
        <taxon>Dorylaimia</taxon>
        <taxon>Trichinellida</taxon>
        <taxon>Trichuridae</taxon>
        <taxon>Trichuris</taxon>
    </lineage>
</organism>
<feature type="compositionally biased region" description="Acidic residues" evidence="8">
    <location>
        <begin position="69"/>
        <end position="83"/>
    </location>
</feature>
<feature type="compositionally biased region" description="Basic and acidic residues" evidence="8">
    <location>
        <begin position="2338"/>
        <end position="2350"/>
    </location>
</feature>
<dbReference type="EMBL" id="KL367522">
    <property type="protein sequence ID" value="KFD66652.1"/>
    <property type="molecule type" value="Genomic_DNA"/>
</dbReference>
<evidence type="ECO:0000259" key="9">
    <source>
        <dbReference type="PROSITE" id="PS50157"/>
    </source>
</evidence>
<feature type="compositionally biased region" description="Low complexity" evidence="8">
    <location>
        <begin position="2408"/>
        <end position="2453"/>
    </location>
</feature>
<protein>
    <recommendedName>
        <fullName evidence="2">3-hydroxyisobutyryl-CoA hydrolase</fullName>
        <ecNumber evidence="2">3.1.2.4</ecNumber>
    </recommendedName>
</protein>
<feature type="region of interest" description="Disordered" evidence="8">
    <location>
        <begin position="2319"/>
        <end position="2453"/>
    </location>
</feature>
<feature type="compositionally biased region" description="Low complexity" evidence="8">
    <location>
        <begin position="2354"/>
        <end position="2372"/>
    </location>
</feature>
<sequence length="2858" mass="314615">MESDAYNNAYKVEETCAFASSNLEMSDPVTTTTFDDTTDRADPSPCSPNEVDLESAIVPDQDCPSMTVVDEEEEEMEEDEADDAGQSQNIEPTDDVEEYEPTDDEPNVASATAAAVDDVVSAGNVASSMMPSSFALCKSTVCGECGTMIKNAANLEVHMRRHLQYRPYYCIHCEYQPTSRRPVFRPIDDDYEGRRRPVGSLGALGEGTILSAWQAKTTARAKLTFVFKVGALSLVRRHRCKALQSNRELCALRRLKRGPLATISYQQRVGMADQHQPAVAKLRRIELIVRNLHSQSGYDVDDVGRHTSRAHPEKPQNLNFKPTADLENRVKEMIGACRKIGGGATSLSNVPVSKGSGFDMIDPSSFAGISSADCMQLNETGDMDPSCSSFANVSSLMMGSESQRMFSGLLYAALASLDLDNLKCGYCSEMVANKPDAILRHVFRHVRFNRFGCSFCGSVTSTLSQYEAHLQRMHSEYNLSALMDQTRHLIRREASFLVETIFLIIGQIAKLTCSLCDEKVMWRWNSLLAHVRQHEGGFPYQCLLCNSPFVDQMSVLQHLQCVHGGRSANASYSTNWGTEEVVERHLSKCFPIFASDKFDPIVDNLFTDCDTTDGGGTVFTERADEKAMNDSTKGLDQLTGCSARAPTKSTLYCNLCQAKISRNMSCLIAHAKVHLAYKPLKCEYCNFRHFAMSKIRRHNTRVHGSKPVRVSYHPVPDIGKQIKQMKLECFGITSSGGTQNRSSLIEDDSLFDDVPPECASSEGEQTAAATPGGDCAAGEKTSALLDRRSPASKENLFIGSDLLQNFLVPTDSRYGNSGGDHGDGVVVKKENTYLTDACEMPGLGKKICCLCSTYIANNPSSFENHACKHLDYKPYHCHYCTYQSYIRGKVTRHIQQVHSGLPVKIIHKPVPGIKDRIISMKFRCFPFLAGFPSDRGAPGASSCGSGSVSALHGGSNSGSNADGSSLSATVTCQLCLQNVLANDTAFNDHLSAHISHKFFHCPVCTYATNFLIRAKQHVHSAHPHSQETRIICCPPDGMKGLQELRVKCFGSVSTNPGTTTRDLTVSGARGRRAPASSDESNKATPMIGVRSSTSPVNNNNNDKASSSTDSKNPVDCGNNSNGKANVAVCGQESAAIDCSADQTMTCQICGEGVCRQLSSLVLHARQHLDHKPFQCAYCSWKSQEEEDVKQHITRSHRNVPLKVLFHPERTMVSRIVQRCFPALSNLDGNGSQLVLSGGSSPNSTISGISPVVLTPGTPNASTILRKLVCKLCNGSIADNPKSIGIHVKNHLNYKPYRCPYCRYMSCEQSKARRHVEHVHNISGDAIEIHAEENIKEKITDMKARCFPNLGQVSLGDFYTCDELTVQDLRPMVTSGKRGLIDETLDQREAHAFGDSDSIYECRMCHDKMTLESVENHVRTHLGKMYRCPHCNSRFWTEEKVKFHIQTVHPNVAPQKVLFQVSTYDRVIEEDVKKLVLYVRKRCFPEVESSGAQSYDESLLSNGGGVSSKRARLLDDSGLSGIVSPEGVVSDLDALEDLLPEGALSCGRLLCHVCKQAVLVHRSSWEIHVTKHLKFKAHHCSCCNFKAYTAVRVKSHVQSAHPDRECHVNSLGDYTPGLKEVLTDMRSLCFPVGGAGEENVADVGRQVEDLRLRLAGELEALASSVGGTSPSDEGKPMENKEEDSVDDSAGNQANLAGKIRCLICSAAISPSSLGLHVRNHLDYKPFHCKLCDFKSCALARVRQHLQSSHQCQDLEVVYKSEPDIRQKLATMKRRCFPDANQDDLLDLALDSMEASDGSDVDDGLDGGSFDGDSSTISSNGAMDFESAVDDSNECMREEGMQSISSLMNSMLGVSTLNEEEMDTLQVSSSGEKTDATLRDIDDGEKADDGLSEVECQICGERIVNGDLTKTKHLTRHLGDYEFRCYYCEFSSFVQTETLKHVTAAHAGSPVRVARSSLGTKQISAAYERLSQQCFPSGSHSPKPTASGGPSSSAAGARKGPSQMVSQNVMCALCFTSVQSSDDEALLNHVRYHSRETHAKCTHCDFLHLQSSVVKDHTRGVHPFKSSRVLSMAPDQNDDLEVWKTRCFPEWNTYMSEMADAELDELEELEEADDDEDAEDEASVASANGAALKRGSSATRVLSADGPRYICQLCKSPVSMYASSLYVHVKNHMNYKPYCCGHCDYKSPVKSKVRRHIQNAHKGLPATINYFPTPGIDHEVLRWKKRCFPEVTSFATLANDKVPCLLCKTDVADTLLSKSVHAKNHLDSKPYHCGYCPYRSCLRGETRRHVVRQHIGLPVNIVFKEPEVAAKEKVNRMIEQCFGTPGTTRGPSSRTTSSQNKDKQSSPEDKSLCGDGSAKMGAASNSKNNNANVSTEVASTTAEPETPAKSSNPVSSSLNSSGYNLRTTRSSTIRSAQGSSSSQTAAAGSSSLASATSSSASSNKKGESSSGKNSGSVDVRLGQAYRVWHCRYCNFMAHSKYSVKQHCLGEHPGKPVEVLNWSVNSLVENRVYIHTFVSFMFFLLSQFHLRRVSRIFTRLDLSLRSIGMARPWAGCAIVLDKAISTAVFMAKRSRSNLLGDVIVKAEGGKFGITLNRPEVLNALTLEMIDDLFILLKRINADRAAKLVLLKGAGHRAFCAGGDVRGFFPDVGGSYFLPRLAGNLGIFLALTGTRLTGRDVYEAGIATHFINGEEREHLEEDLMKNEELSDAASVRKVLERYHAQSCSGTHNFALSPHLEQIEYVFAADRMEEVMQRLRDDPSNWADNCLARLEKMSPTSLKVTLKQMKLGRTLSFEECMKMEYRLSQRMIRQHDFYEGVRSVLIDKDGKPKWSPSKLEQVDEESLNDFFAPLRPEKELLFD</sequence>
<evidence type="ECO:0000256" key="4">
    <source>
        <dbReference type="ARBA" id="ARBA00022737"/>
    </source>
</evidence>
<feature type="domain" description="C2H2-type" evidence="9">
    <location>
        <begin position="140"/>
        <end position="167"/>
    </location>
</feature>
<keyword evidence="6" id="KW-0862">Zinc</keyword>
<feature type="region of interest" description="Disordered" evidence="8">
    <location>
        <begin position="1663"/>
        <end position="1688"/>
    </location>
</feature>
<feature type="domain" description="C2H2-type" evidence="9">
    <location>
        <begin position="540"/>
        <end position="568"/>
    </location>
</feature>
<dbReference type="InterPro" id="IPR013087">
    <property type="entry name" value="Znf_C2H2_type"/>
</dbReference>
<keyword evidence="5 7" id="KW-0863">Zinc-finger</keyword>
<feature type="compositionally biased region" description="Acidic residues" evidence="8">
    <location>
        <begin position="92"/>
        <end position="106"/>
    </location>
</feature>
<feature type="compositionally biased region" description="Low complexity" evidence="8">
    <location>
        <begin position="2321"/>
        <end position="2336"/>
    </location>
</feature>
<feature type="domain" description="C2H2-type" evidence="9">
    <location>
        <begin position="1425"/>
        <end position="1453"/>
    </location>
</feature>
<dbReference type="Gene3D" id="3.30.160.60">
    <property type="entry name" value="Classic Zinc Finger"/>
    <property type="match status" value="8"/>
</dbReference>
<dbReference type="PROSITE" id="PS00028">
    <property type="entry name" value="ZINC_FINGER_C2H2_1"/>
    <property type="match status" value="3"/>
</dbReference>
<feature type="compositionally biased region" description="Low complexity" evidence="8">
    <location>
        <begin position="1979"/>
        <end position="1998"/>
    </location>
</feature>
<evidence type="ECO:0000256" key="6">
    <source>
        <dbReference type="ARBA" id="ARBA00022833"/>
    </source>
</evidence>
<dbReference type="PANTHER" id="PTHR24379:SF121">
    <property type="entry name" value="C2H2-TYPE DOMAIN-CONTAINING PROTEIN"/>
    <property type="match status" value="1"/>
</dbReference>
<keyword evidence="3" id="KW-0479">Metal-binding</keyword>
<dbReference type="InterPro" id="IPR029045">
    <property type="entry name" value="ClpP/crotonase-like_dom_sf"/>
</dbReference>
<dbReference type="SMART" id="SM00355">
    <property type="entry name" value="ZnF_C2H2"/>
    <property type="match status" value="30"/>
</dbReference>
<evidence type="ECO:0000256" key="3">
    <source>
        <dbReference type="ARBA" id="ARBA00022723"/>
    </source>
</evidence>
<gene>
    <name evidence="10" type="ORF">M514_02901</name>
</gene>
<feature type="compositionally biased region" description="Acidic residues" evidence="8">
    <location>
        <begin position="2108"/>
        <end position="2120"/>
    </location>
</feature>
<dbReference type="InterPro" id="IPR045004">
    <property type="entry name" value="ECH_dom"/>
</dbReference>
<feature type="region of interest" description="Disordered" evidence="8">
    <location>
        <begin position="756"/>
        <end position="775"/>
    </location>
</feature>
<evidence type="ECO:0000256" key="8">
    <source>
        <dbReference type="SAM" id="MobiDB-lite"/>
    </source>
</evidence>
<comment type="catalytic activity">
    <reaction evidence="1">
        <text>3-hydroxy-2-methylpropanoyl-CoA + H2O = 3-hydroxy-2-methylpropanoate + CoA + H(+)</text>
        <dbReference type="Rhea" id="RHEA:20888"/>
        <dbReference type="ChEBI" id="CHEBI:11805"/>
        <dbReference type="ChEBI" id="CHEBI:15377"/>
        <dbReference type="ChEBI" id="CHEBI:15378"/>
        <dbReference type="ChEBI" id="CHEBI:57287"/>
        <dbReference type="ChEBI" id="CHEBI:57340"/>
        <dbReference type="EC" id="3.1.2.4"/>
    </reaction>
</comment>
<dbReference type="CDD" id="cd06558">
    <property type="entry name" value="crotonase-like"/>
    <property type="match status" value="1"/>
</dbReference>
<evidence type="ECO:0000256" key="1">
    <source>
        <dbReference type="ARBA" id="ARBA00001709"/>
    </source>
</evidence>
<feature type="region of interest" description="Disordered" evidence="8">
    <location>
        <begin position="1795"/>
        <end position="1819"/>
    </location>
</feature>
<proteinExistence type="predicted"/>
<accession>A0A085NB06</accession>
<feature type="compositionally biased region" description="Basic and acidic residues" evidence="8">
    <location>
        <begin position="302"/>
        <end position="314"/>
    </location>
</feature>
<dbReference type="GO" id="GO:0003860">
    <property type="term" value="F:3-hydroxyisobutyryl-CoA hydrolase activity"/>
    <property type="evidence" value="ECO:0007669"/>
    <property type="project" value="UniProtKB-EC"/>
</dbReference>